<dbReference type="GO" id="GO:0008198">
    <property type="term" value="F:ferrous iron binding"/>
    <property type="evidence" value="ECO:0007669"/>
    <property type="project" value="TreeGrafter"/>
</dbReference>
<dbReference type="PANTHER" id="PTHR11431:SF127">
    <property type="entry name" value="BACTERIAL NON-HEME FERRITIN"/>
    <property type="match status" value="1"/>
</dbReference>
<reference evidence="8 9" key="1">
    <citation type="submission" date="2014-08" db="EMBL/GenBank/DDBJ databases">
        <title>Complete genome sequence of Corynebacterium deserti GIMN1.010 (=DSM 45689), isolated from desert sand in western China.</title>
        <authorList>
            <person name="Ruckert C."/>
            <person name="Albersmeier A."/>
            <person name="Kalinowski J."/>
        </authorList>
    </citation>
    <scope>NUCLEOTIDE SEQUENCE [LARGE SCALE GENOMIC DNA]</scope>
    <source>
        <strain evidence="8 9">GIMN1.010</strain>
    </source>
</reference>
<feature type="domain" description="Ferritin-like diiron" evidence="7">
    <location>
        <begin position="14"/>
        <end position="159"/>
    </location>
</feature>
<dbReference type="PANTHER" id="PTHR11431">
    <property type="entry name" value="FERRITIN"/>
    <property type="match status" value="1"/>
</dbReference>
<dbReference type="AlphaFoldDB" id="A0A0M4CHJ7"/>
<dbReference type="EMBL" id="CP009220">
    <property type="protein sequence ID" value="ALC06652.1"/>
    <property type="molecule type" value="Genomic_DNA"/>
</dbReference>
<evidence type="ECO:0000256" key="2">
    <source>
        <dbReference type="ARBA" id="ARBA00022723"/>
    </source>
</evidence>
<protein>
    <recommendedName>
        <fullName evidence="6">Ferritin</fullName>
    </recommendedName>
</protein>
<proteinExistence type="predicted"/>
<dbReference type="InterPro" id="IPR001519">
    <property type="entry name" value="Ferritin"/>
</dbReference>
<evidence type="ECO:0000259" key="7">
    <source>
        <dbReference type="PROSITE" id="PS50905"/>
    </source>
</evidence>
<feature type="binding site" evidence="5">
    <location>
        <position position="108"/>
    </location>
    <ligand>
        <name>Fe cation</name>
        <dbReference type="ChEBI" id="CHEBI:24875"/>
        <label>2</label>
    </ligand>
</feature>
<dbReference type="InterPro" id="IPR041719">
    <property type="entry name" value="Ferritin_prok"/>
</dbReference>
<dbReference type="Proteomes" id="UP000068067">
    <property type="component" value="Chromosome"/>
</dbReference>
<feature type="binding site" evidence="5">
    <location>
        <position position="141"/>
    </location>
    <ligand>
        <name>Fe cation</name>
        <dbReference type="ChEBI" id="CHEBI:24875"/>
        <label>1</label>
    </ligand>
</feature>
<evidence type="ECO:0000256" key="5">
    <source>
        <dbReference type="PIRSR" id="PIRSR601519-1"/>
    </source>
</evidence>
<dbReference type="InterPro" id="IPR008331">
    <property type="entry name" value="Ferritin_DPS_dom"/>
</dbReference>
<feature type="binding site" evidence="5">
    <location>
        <position position="31"/>
    </location>
    <ligand>
        <name>Fe cation</name>
        <dbReference type="ChEBI" id="CHEBI:24875"/>
        <label>1</label>
    </ligand>
</feature>
<dbReference type="GO" id="GO:0006879">
    <property type="term" value="P:intracellular iron ion homeostasis"/>
    <property type="evidence" value="ECO:0007669"/>
    <property type="project" value="UniProtKB-KW"/>
</dbReference>
<keyword evidence="2 5" id="KW-0479">Metal-binding</keyword>
<dbReference type="Pfam" id="PF00210">
    <property type="entry name" value="Ferritin"/>
    <property type="match status" value="1"/>
</dbReference>
<keyword evidence="4 5" id="KW-0408">Iron</keyword>
<evidence type="ECO:0000256" key="3">
    <source>
        <dbReference type="ARBA" id="ARBA00023002"/>
    </source>
</evidence>
<feature type="binding site" evidence="5">
    <location>
        <position position="67"/>
    </location>
    <ligand>
        <name>Fe cation</name>
        <dbReference type="ChEBI" id="CHEBI:24875"/>
        <label>1</label>
    </ligand>
</feature>
<keyword evidence="1 6" id="KW-0409">Iron storage</keyword>
<dbReference type="Gene3D" id="1.20.1260.10">
    <property type="match status" value="1"/>
</dbReference>
<dbReference type="KEGG" id="cdx:CDES_11430"/>
<evidence type="ECO:0000313" key="8">
    <source>
        <dbReference type="EMBL" id="ALC06652.1"/>
    </source>
</evidence>
<evidence type="ECO:0000256" key="1">
    <source>
        <dbReference type="ARBA" id="ARBA00022434"/>
    </source>
</evidence>
<dbReference type="PROSITE" id="PS50905">
    <property type="entry name" value="FERRITIN_LIKE"/>
    <property type="match status" value="1"/>
</dbReference>
<dbReference type="GO" id="GO:0004322">
    <property type="term" value="F:ferroxidase activity"/>
    <property type="evidence" value="ECO:0007669"/>
    <property type="project" value="TreeGrafter"/>
</dbReference>
<dbReference type="InterPro" id="IPR009040">
    <property type="entry name" value="Ferritin-like_diiron"/>
</dbReference>
<keyword evidence="3" id="KW-0560">Oxidoreductase</keyword>
<dbReference type="CDD" id="cd01055">
    <property type="entry name" value="Nonheme_Ferritin"/>
    <property type="match status" value="1"/>
</dbReference>
<dbReference type="SUPFAM" id="SSF47240">
    <property type="entry name" value="Ferritin-like"/>
    <property type="match status" value="1"/>
</dbReference>
<dbReference type="InterPro" id="IPR009078">
    <property type="entry name" value="Ferritin-like_SF"/>
</dbReference>
<dbReference type="GO" id="GO:0008199">
    <property type="term" value="F:ferric iron binding"/>
    <property type="evidence" value="ECO:0007669"/>
    <property type="project" value="InterPro"/>
</dbReference>
<sequence length="175" mass="19482">MLTGTLNLCTLKAMTINEKIASAFNNQVTAELEASMVYLQLSYILDDLGLTGMRDWMKAQSEEELEHAHKFAQHLLDRDYTPQIGDIAPPKLDVSSALEAFEASLAHEQKISGMIRELAAIQDAEKDYDSRALIDWFLNEQIEEEATVGEIIDRLRIVGNSGSGILRIDGELGSR</sequence>
<evidence type="ECO:0000256" key="4">
    <source>
        <dbReference type="ARBA" id="ARBA00023004"/>
    </source>
</evidence>
<keyword evidence="9" id="KW-1185">Reference proteome</keyword>
<dbReference type="PATRIC" id="fig|931089.4.peg.2313"/>
<dbReference type="GO" id="GO:0006826">
    <property type="term" value="P:iron ion transport"/>
    <property type="evidence" value="ECO:0007669"/>
    <property type="project" value="InterPro"/>
</dbReference>
<accession>A0A0M4CHJ7</accession>
<organism evidence="8 9">
    <name type="scientific">Corynebacterium deserti GIMN1.010</name>
    <dbReference type="NCBI Taxonomy" id="931089"/>
    <lineage>
        <taxon>Bacteria</taxon>
        <taxon>Bacillati</taxon>
        <taxon>Actinomycetota</taxon>
        <taxon>Actinomycetes</taxon>
        <taxon>Mycobacteriales</taxon>
        <taxon>Corynebacteriaceae</taxon>
        <taxon>Corynebacterium</taxon>
    </lineage>
</organism>
<feature type="binding site" evidence="5">
    <location>
        <position position="64"/>
    </location>
    <ligand>
        <name>Fe cation</name>
        <dbReference type="ChEBI" id="CHEBI:24875"/>
        <label>1</label>
    </ligand>
</feature>
<gene>
    <name evidence="8" type="ORF">CDES_11430</name>
</gene>
<evidence type="ECO:0000256" key="6">
    <source>
        <dbReference type="RuleBase" id="RU361145"/>
    </source>
</evidence>
<name>A0A0M4CHJ7_9CORY</name>
<dbReference type="STRING" id="931089.CDES_11430"/>
<dbReference type="InterPro" id="IPR012347">
    <property type="entry name" value="Ferritin-like"/>
</dbReference>
<evidence type="ECO:0000313" key="9">
    <source>
        <dbReference type="Proteomes" id="UP000068067"/>
    </source>
</evidence>
<dbReference type="GO" id="GO:0005829">
    <property type="term" value="C:cytosol"/>
    <property type="evidence" value="ECO:0007669"/>
    <property type="project" value="TreeGrafter"/>
</dbReference>